<protein>
    <submittedName>
        <fullName evidence="1">Uncharacterized protein</fullName>
    </submittedName>
</protein>
<organism evidence="1 2">
    <name type="scientific">Prymnesium parvum</name>
    <name type="common">Toxic golden alga</name>
    <dbReference type="NCBI Taxonomy" id="97485"/>
    <lineage>
        <taxon>Eukaryota</taxon>
        <taxon>Haptista</taxon>
        <taxon>Haptophyta</taxon>
        <taxon>Prymnesiophyceae</taxon>
        <taxon>Prymnesiales</taxon>
        <taxon>Prymnesiaceae</taxon>
        <taxon>Prymnesium</taxon>
    </lineage>
</organism>
<reference evidence="1 2" key="1">
    <citation type="journal article" date="2024" name="Science">
        <title>Giant polyketide synthase enzymes in the biosynthesis of giant marine polyether toxins.</title>
        <authorList>
            <person name="Fallon T.R."/>
            <person name="Shende V.V."/>
            <person name="Wierzbicki I.H."/>
            <person name="Pendleton A.L."/>
            <person name="Watervoot N.F."/>
            <person name="Auber R.P."/>
            <person name="Gonzalez D.J."/>
            <person name="Wisecaver J.H."/>
            <person name="Moore B.S."/>
        </authorList>
    </citation>
    <scope>NUCLEOTIDE SEQUENCE [LARGE SCALE GENOMIC DNA]</scope>
    <source>
        <strain evidence="1 2">12B1</strain>
    </source>
</reference>
<dbReference type="SUPFAM" id="SSF47769">
    <property type="entry name" value="SAM/Pointed domain"/>
    <property type="match status" value="1"/>
</dbReference>
<sequence>MESISQLLSRLSLEKYVPVFEQEAITDVTLLTSMGPEMLRENLEELGLEGQDLERLASDLFPADGDQEAALVVEESVPGPVQTGAPTNQLPGDVTAEEIEAAEAEAQWLLNPLSLLDLSYTKTLLIKKMKEGCDFQKRGQYANARAVYTKALSYEAPNKRMNAALYYNRSACQRQLGQLSLALRDAQLAVEHDPTSLRACWRAADVAIVLGDLESANEAIAAGLKLNPRCQPILQLKLAAARND</sequence>
<dbReference type="GO" id="GO:0005829">
    <property type="term" value="C:cytosol"/>
    <property type="evidence" value="ECO:0007669"/>
    <property type="project" value="TreeGrafter"/>
</dbReference>
<gene>
    <name evidence="1" type="ORF">AB1Y20_015221</name>
</gene>
<dbReference type="InterPro" id="IPR019734">
    <property type="entry name" value="TPR_rpt"/>
</dbReference>
<dbReference type="GO" id="GO:0006457">
    <property type="term" value="P:protein folding"/>
    <property type="evidence" value="ECO:0007669"/>
    <property type="project" value="TreeGrafter"/>
</dbReference>
<proteinExistence type="predicted"/>
<dbReference type="GO" id="GO:0030544">
    <property type="term" value="F:Hsp70 protein binding"/>
    <property type="evidence" value="ECO:0007669"/>
    <property type="project" value="TreeGrafter"/>
</dbReference>
<dbReference type="PANTHER" id="PTHR46035">
    <property type="entry name" value="TETRATRICOPEPTIDE REPEAT PROTEIN 4"/>
    <property type="match status" value="1"/>
</dbReference>
<dbReference type="InterPro" id="IPR011990">
    <property type="entry name" value="TPR-like_helical_dom_sf"/>
</dbReference>
<keyword evidence="2" id="KW-1185">Reference proteome</keyword>
<dbReference type="AlphaFoldDB" id="A0AB34K060"/>
<dbReference type="SMART" id="SM00028">
    <property type="entry name" value="TPR"/>
    <property type="match status" value="3"/>
</dbReference>
<evidence type="ECO:0000313" key="1">
    <source>
        <dbReference type="EMBL" id="KAL1526511.1"/>
    </source>
</evidence>
<evidence type="ECO:0000313" key="2">
    <source>
        <dbReference type="Proteomes" id="UP001515480"/>
    </source>
</evidence>
<dbReference type="PANTHER" id="PTHR46035:SF1">
    <property type="entry name" value="TETRATRICOPEPTIDE REPEAT PROTEIN 4"/>
    <property type="match status" value="1"/>
</dbReference>
<name>A0AB34K060_PRYPA</name>
<comment type="caution">
    <text evidence="1">The sequence shown here is derived from an EMBL/GenBank/DDBJ whole genome shotgun (WGS) entry which is preliminary data.</text>
</comment>
<dbReference type="EMBL" id="JBGBPQ010000003">
    <property type="protein sequence ID" value="KAL1526511.1"/>
    <property type="molecule type" value="Genomic_DNA"/>
</dbReference>
<dbReference type="SUPFAM" id="SSF48452">
    <property type="entry name" value="TPR-like"/>
    <property type="match status" value="1"/>
</dbReference>
<dbReference type="GO" id="GO:0051879">
    <property type="term" value="F:Hsp90 protein binding"/>
    <property type="evidence" value="ECO:0007669"/>
    <property type="project" value="TreeGrafter"/>
</dbReference>
<dbReference type="GO" id="GO:0005634">
    <property type="term" value="C:nucleus"/>
    <property type="evidence" value="ECO:0007669"/>
    <property type="project" value="TreeGrafter"/>
</dbReference>
<dbReference type="Gene3D" id="1.25.40.10">
    <property type="entry name" value="Tetratricopeptide repeat domain"/>
    <property type="match status" value="1"/>
</dbReference>
<dbReference type="InterPro" id="IPR013761">
    <property type="entry name" value="SAM/pointed_sf"/>
</dbReference>
<accession>A0AB34K060</accession>
<dbReference type="Proteomes" id="UP001515480">
    <property type="component" value="Unassembled WGS sequence"/>
</dbReference>
<dbReference type="Gene3D" id="1.10.150.50">
    <property type="entry name" value="Transcription Factor, Ets-1"/>
    <property type="match status" value="1"/>
</dbReference>